<feature type="region of interest" description="Disordered" evidence="1">
    <location>
        <begin position="1"/>
        <end position="48"/>
    </location>
</feature>
<evidence type="ECO:0000313" key="2">
    <source>
        <dbReference type="EMBL" id="OSX80291.1"/>
    </source>
</evidence>
<gene>
    <name evidence="2" type="ORF">BU14_0055s0014</name>
</gene>
<reference evidence="2 3" key="1">
    <citation type="submission" date="2017-03" db="EMBL/GenBank/DDBJ databases">
        <title>WGS assembly of Porphyra umbilicalis.</title>
        <authorList>
            <person name="Brawley S.H."/>
            <person name="Blouin N.A."/>
            <person name="Ficko-Blean E."/>
            <person name="Wheeler G.L."/>
            <person name="Lohr M."/>
            <person name="Goodson H.V."/>
            <person name="Jenkins J.W."/>
            <person name="Blaby-Haas C.E."/>
            <person name="Helliwell K.E."/>
            <person name="Chan C."/>
            <person name="Marriage T."/>
            <person name="Bhattacharya D."/>
            <person name="Klein A.S."/>
            <person name="Badis Y."/>
            <person name="Brodie J."/>
            <person name="Cao Y."/>
            <person name="Collen J."/>
            <person name="Dittami S.M."/>
            <person name="Gachon C.M."/>
            <person name="Green B.R."/>
            <person name="Karpowicz S."/>
            <person name="Kim J.W."/>
            <person name="Kudahl U."/>
            <person name="Lin S."/>
            <person name="Michel G."/>
            <person name="Mittag M."/>
            <person name="Olson B.J."/>
            <person name="Pangilinan J."/>
            <person name="Peng Y."/>
            <person name="Qiu H."/>
            <person name="Shu S."/>
            <person name="Singer J.T."/>
            <person name="Smith A.G."/>
            <person name="Sprecher B.N."/>
            <person name="Wagner V."/>
            <person name="Wang W."/>
            <person name="Wang Z.-Y."/>
            <person name="Yan J."/>
            <person name="Yarish C."/>
            <person name="Zoeuner-Riek S."/>
            <person name="Zhuang Y."/>
            <person name="Zou Y."/>
            <person name="Lindquist E.A."/>
            <person name="Grimwood J."/>
            <person name="Barry K."/>
            <person name="Rokhsar D.S."/>
            <person name="Schmutz J."/>
            <person name="Stiller J.W."/>
            <person name="Grossman A.R."/>
            <person name="Prochnik S.E."/>
        </authorList>
    </citation>
    <scope>NUCLEOTIDE SEQUENCE [LARGE SCALE GENOMIC DNA]</scope>
    <source>
        <strain evidence="2">4086291</strain>
    </source>
</reference>
<proteinExistence type="predicted"/>
<feature type="compositionally biased region" description="Basic and acidic residues" evidence="1">
    <location>
        <begin position="163"/>
        <end position="178"/>
    </location>
</feature>
<protein>
    <submittedName>
        <fullName evidence="2">Uncharacterized protein</fullName>
    </submittedName>
</protein>
<feature type="compositionally biased region" description="Acidic residues" evidence="1">
    <location>
        <begin position="104"/>
        <end position="142"/>
    </location>
</feature>
<dbReference type="Proteomes" id="UP000218209">
    <property type="component" value="Unassembled WGS sequence"/>
</dbReference>
<keyword evidence="3" id="KW-1185">Reference proteome</keyword>
<dbReference type="EMBL" id="KV918777">
    <property type="protein sequence ID" value="OSX80291.1"/>
    <property type="molecule type" value="Genomic_DNA"/>
</dbReference>
<evidence type="ECO:0000313" key="3">
    <source>
        <dbReference type="Proteomes" id="UP000218209"/>
    </source>
</evidence>
<accession>A0A1X6PHC0</accession>
<feature type="compositionally biased region" description="Basic and acidic residues" evidence="1">
    <location>
        <begin position="14"/>
        <end position="24"/>
    </location>
</feature>
<feature type="region of interest" description="Disordered" evidence="1">
    <location>
        <begin position="81"/>
        <end position="178"/>
    </location>
</feature>
<sequence length="612" mass="66153">MPARKRVRSPRPPSRRDAARRGAEPHPSVATSPRWQGSAAVLSGPDAGTQSVVSQFHADMESMGWKVCAIEVARLFVLSDLPTGGTRDYPVPPSMSAAAVGGGGDDDDEDDVEESDEDEEVDEEDDEQDDEDEEEDDDDNDEGAAVGGLAIAAQPVGGGHANGEGRIDHTDLTDRDADGRVDCDCQPLDIAPIDDSDNVAREALPAVYFYGAASPVLGTDLDGDIHLEMGDTGLCRPAGRGGVGEPAKDESCFGNSRSCTVCTTTQPHLLKRHAVVNEDAHSHIAKCSQKPYEARTWDDRSEAEILLRAISDHRSASQRHKADGTRITDRADRCVAAVMKAIAPYVASMYVPGRMTHFRDAGGMVGPRNASQSQARSREQFVARALGHVVHELVAGHDGATSSHRLSSVDRRKQSRGSAVNAWLYSALPNPSAWDQSFVRLQCDATNLGACAPASDLEELDFAEPGEALTAARIVARATAREGPPRTGLHVSGGRWQLRRCMMTGLDVLELILAKWDAVSPGTFSHFWENECILPLRKVARLIAEVVEYRTSIFSIAVDPGEIVNMIEIIGEGSSTEKQLVVEEWLGLDEDMHAIERTVDYECSTERASGRD</sequence>
<name>A0A1X6PHC0_PORUM</name>
<dbReference type="AlphaFoldDB" id="A0A1X6PHC0"/>
<evidence type="ECO:0000256" key="1">
    <source>
        <dbReference type="SAM" id="MobiDB-lite"/>
    </source>
</evidence>
<organism evidence="2 3">
    <name type="scientific">Porphyra umbilicalis</name>
    <name type="common">Purple laver</name>
    <name type="synonym">Red alga</name>
    <dbReference type="NCBI Taxonomy" id="2786"/>
    <lineage>
        <taxon>Eukaryota</taxon>
        <taxon>Rhodophyta</taxon>
        <taxon>Bangiophyceae</taxon>
        <taxon>Bangiales</taxon>
        <taxon>Bangiaceae</taxon>
        <taxon>Porphyra</taxon>
    </lineage>
</organism>